<dbReference type="AlphaFoldDB" id="K6W6M0"/>
<name>K6W6M0_9ACTN</name>
<evidence type="ECO:0000313" key="1">
    <source>
        <dbReference type="EMBL" id="GAB89351.1"/>
    </source>
</evidence>
<proteinExistence type="predicted"/>
<protein>
    <submittedName>
        <fullName evidence="1">Uncharacterized protein</fullName>
    </submittedName>
</protein>
<dbReference type="Proteomes" id="UP000008363">
    <property type="component" value="Unassembled WGS sequence"/>
</dbReference>
<comment type="caution">
    <text evidence="1">The sequence shown here is derived from an EMBL/GenBank/DDBJ whole genome shotgun (WGS) entry which is preliminary data.</text>
</comment>
<sequence length="209" mass="20837">MSATGTDLVTDAVSHAASGLCDAGRAGTGGDGVSAAKACRGERASTRWSGPIDAVRRAGSGARMNAVRRAGSGPRMNAGRATSIDAAVSGVGAAACPTRIVAGSCSIAGSRCRSRVVASEDITSACDPPDSDAANARVVEISSAIVTCSGAMAGCVTGSARAEGPAVARGAGVRCTRRSAPARRHGHGQSIDFAFHVTRSRERSVIPSR</sequence>
<accession>K6W6M0</accession>
<reference evidence="1 2" key="1">
    <citation type="submission" date="2012-08" db="EMBL/GenBank/DDBJ databases">
        <title>Whole genome shotgun sequence of Gordonia rhizosphera NBRC 16068.</title>
        <authorList>
            <person name="Takarada H."/>
            <person name="Isaki S."/>
            <person name="Hosoyama A."/>
            <person name="Tsuchikane K."/>
            <person name="Katsumata H."/>
            <person name="Baba S."/>
            <person name="Ohji S."/>
            <person name="Yamazaki S."/>
            <person name="Fujita N."/>
        </authorList>
    </citation>
    <scope>NUCLEOTIDE SEQUENCE [LARGE SCALE GENOMIC DNA]</scope>
    <source>
        <strain evidence="1 2">NBRC 16068</strain>
    </source>
</reference>
<organism evidence="1 2">
    <name type="scientific">Gordonia rhizosphera NBRC 16068</name>
    <dbReference type="NCBI Taxonomy" id="1108045"/>
    <lineage>
        <taxon>Bacteria</taxon>
        <taxon>Bacillati</taxon>
        <taxon>Actinomycetota</taxon>
        <taxon>Actinomycetes</taxon>
        <taxon>Mycobacteriales</taxon>
        <taxon>Gordoniaceae</taxon>
        <taxon>Gordonia</taxon>
    </lineage>
</organism>
<dbReference type="EMBL" id="BAHC01000057">
    <property type="protein sequence ID" value="GAB89351.1"/>
    <property type="molecule type" value="Genomic_DNA"/>
</dbReference>
<keyword evidence="2" id="KW-1185">Reference proteome</keyword>
<evidence type="ECO:0000313" key="2">
    <source>
        <dbReference type="Proteomes" id="UP000008363"/>
    </source>
</evidence>
<gene>
    <name evidence="1" type="ORF">GORHZ_057_00480</name>
</gene>